<dbReference type="RefSeq" id="WP_102712552.1">
    <property type="nucleotide sequence ID" value="NZ_PJKA01000006.1"/>
</dbReference>
<gene>
    <name evidence="2" type="ORF">CXU22_03365</name>
</gene>
<accession>A0A2N8HEY8</accession>
<comment type="caution">
    <text evidence="2">The sequence shown here is derived from an EMBL/GenBank/DDBJ whole genome shotgun (WGS) entry which is preliminary data.</text>
</comment>
<evidence type="ECO:0000313" key="3">
    <source>
        <dbReference type="Proteomes" id="UP000236000"/>
    </source>
</evidence>
<sequence>MSKEKKMISMPDRKDDSVRPDTLPLTAAASHPTLFPHRRERGHGFAVIAPPVMEDAHNMAEVMLHFIHGAVMKCAMVVTALDKKRQRKRKLKEKAEFPAHHR</sequence>
<feature type="region of interest" description="Disordered" evidence="1">
    <location>
        <begin position="1"/>
        <end position="37"/>
    </location>
</feature>
<name>A0A2N8HEY8_9BACT</name>
<reference evidence="2 3" key="1">
    <citation type="journal article" date="2017" name="BMC Genomics">
        <title>Genome sequencing of 39 Akkermansia muciniphila isolates reveals its population structure, genomic and functional diverisity, and global distribution in mammalian gut microbiotas.</title>
        <authorList>
            <person name="Guo X."/>
            <person name="Li S."/>
            <person name="Zhang J."/>
            <person name="Wu F."/>
            <person name="Li X."/>
            <person name="Wu D."/>
            <person name="Zhang M."/>
            <person name="Ou Z."/>
            <person name="Jie Z."/>
            <person name="Yan Q."/>
            <person name="Li P."/>
            <person name="Yi J."/>
            <person name="Peng Y."/>
        </authorList>
    </citation>
    <scope>NUCLEOTIDE SEQUENCE [LARGE SCALE GENOMIC DNA]</scope>
    <source>
        <strain evidence="2 3">GP24</strain>
    </source>
</reference>
<evidence type="ECO:0000313" key="2">
    <source>
        <dbReference type="EMBL" id="PNC18847.1"/>
    </source>
</evidence>
<feature type="region of interest" description="Disordered" evidence="1">
    <location>
        <begin position="83"/>
        <end position="102"/>
    </location>
</feature>
<dbReference type="AlphaFoldDB" id="A0A2N8HEY8"/>
<feature type="compositionally biased region" description="Basic and acidic residues" evidence="1">
    <location>
        <begin position="93"/>
        <end position="102"/>
    </location>
</feature>
<protein>
    <submittedName>
        <fullName evidence="2">Uncharacterized protein</fullName>
    </submittedName>
</protein>
<organism evidence="2 3">
    <name type="scientific">Akkermansia muciniphila</name>
    <dbReference type="NCBI Taxonomy" id="239935"/>
    <lineage>
        <taxon>Bacteria</taxon>
        <taxon>Pseudomonadati</taxon>
        <taxon>Verrucomicrobiota</taxon>
        <taxon>Verrucomicrobiia</taxon>
        <taxon>Verrucomicrobiales</taxon>
        <taxon>Akkermansiaceae</taxon>
        <taxon>Akkermansia</taxon>
    </lineage>
</organism>
<dbReference type="EMBL" id="PJKA01000006">
    <property type="protein sequence ID" value="PNC18847.1"/>
    <property type="molecule type" value="Genomic_DNA"/>
</dbReference>
<feature type="compositionally biased region" description="Basic and acidic residues" evidence="1">
    <location>
        <begin position="1"/>
        <end position="19"/>
    </location>
</feature>
<dbReference type="Proteomes" id="UP000236000">
    <property type="component" value="Unassembled WGS sequence"/>
</dbReference>
<evidence type="ECO:0000256" key="1">
    <source>
        <dbReference type="SAM" id="MobiDB-lite"/>
    </source>
</evidence>
<proteinExistence type="predicted"/>